<protein>
    <submittedName>
        <fullName evidence="1">Uncharacterized protein</fullName>
    </submittedName>
</protein>
<accession>A0A3P8XEG8</accession>
<reference evidence="1" key="3">
    <citation type="submission" date="2025-08" db="UniProtKB">
        <authorList>
            <consortium name="Ensembl"/>
        </authorList>
    </citation>
    <scope>IDENTIFICATION</scope>
</reference>
<name>A0A3P8XEG8_ESOLU</name>
<evidence type="ECO:0000313" key="1">
    <source>
        <dbReference type="Ensembl" id="ENSELUP00000002997.2"/>
    </source>
</evidence>
<dbReference type="InParanoid" id="A0A3P8XEG8"/>
<dbReference type="Ensembl" id="ENSELUT00000014769.3">
    <property type="protein sequence ID" value="ENSELUP00000002997.2"/>
    <property type="gene ID" value="ENSELUG00000004283.3"/>
</dbReference>
<proteinExistence type="predicted"/>
<reference evidence="1" key="4">
    <citation type="submission" date="2025-09" db="UniProtKB">
        <authorList>
            <consortium name="Ensembl"/>
        </authorList>
    </citation>
    <scope>IDENTIFICATION</scope>
</reference>
<evidence type="ECO:0000313" key="2">
    <source>
        <dbReference type="Proteomes" id="UP000265140"/>
    </source>
</evidence>
<dbReference type="AlphaFoldDB" id="A0A3P8XEG8"/>
<reference evidence="1" key="2">
    <citation type="submission" date="2020-02" db="EMBL/GenBank/DDBJ databases">
        <title>Esox lucius (northern pike) genome, fEsoLuc1, primary haplotype.</title>
        <authorList>
            <person name="Myers G."/>
            <person name="Karagic N."/>
            <person name="Meyer A."/>
            <person name="Pippel M."/>
            <person name="Reichard M."/>
            <person name="Winkler S."/>
            <person name="Tracey A."/>
            <person name="Sims Y."/>
            <person name="Howe K."/>
            <person name="Rhie A."/>
            <person name="Formenti G."/>
            <person name="Durbin R."/>
            <person name="Fedrigo O."/>
            <person name="Jarvis E.D."/>
        </authorList>
    </citation>
    <scope>NUCLEOTIDE SEQUENCE [LARGE SCALE GENOMIC DNA]</scope>
</reference>
<organism evidence="1 2">
    <name type="scientific">Esox lucius</name>
    <name type="common">Northern pike</name>
    <dbReference type="NCBI Taxonomy" id="8010"/>
    <lineage>
        <taxon>Eukaryota</taxon>
        <taxon>Metazoa</taxon>
        <taxon>Chordata</taxon>
        <taxon>Craniata</taxon>
        <taxon>Vertebrata</taxon>
        <taxon>Euteleostomi</taxon>
        <taxon>Actinopterygii</taxon>
        <taxon>Neopterygii</taxon>
        <taxon>Teleostei</taxon>
        <taxon>Protacanthopterygii</taxon>
        <taxon>Esociformes</taxon>
        <taxon>Esocidae</taxon>
        <taxon>Esox</taxon>
    </lineage>
</organism>
<sequence length="124" mass="14236">LKSQLCPGCVLTRPPSFQPITEQFLAVAEVRRDTHVHQSNAEWAHPHQQKVSFSDQNRGKKIDHITLIHFTALDFSRLLIQHICAFLKFVYIPLEIRGTQKCYGQGEVLLYVSSISSLVLKCRY</sequence>
<reference evidence="2" key="1">
    <citation type="journal article" date="2014" name="PLoS ONE">
        <title>The genome and linkage map of the northern pike (Esox lucius): conserved synteny revealed between the salmonid sister group and the Neoteleostei.</title>
        <authorList>
            <person name="Rondeau E.B."/>
            <person name="Minkley D.R."/>
            <person name="Leong J.S."/>
            <person name="Messmer A.M."/>
            <person name="Jantzen J.R."/>
            <person name="von Schalburg K.R."/>
            <person name="Lemon C."/>
            <person name="Bird N.H."/>
            <person name="Koop B.F."/>
        </authorList>
    </citation>
    <scope>NUCLEOTIDE SEQUENCE</scope>
</reference>
<keyword evidence="2" id="KW-1185">Reference proteome</keyword>
<dbReference type="Proteomes" id="UP000265140">
    <property type="component" value="Chromosome 15"/>
</dbReference>